<organism evidence="1 2">
    <name type="scientific">Streptomyces armeniacus</name>
    <dbReference type="NCBI Taxonomy" id="83291"/>
    <lineage>
        <taxon>Bacteria</taxon>
        <taxon>Bacillati</taxon>
        <taxon>Actinomycetota</taxon>
        <taxon>Actinomycetes</taxon>
        <taxon>Kitasatosporales</taxon>
        <taxon>Streptomycetaceae</taxon>
        <taxon>Streptomyces</taxon>
    </lineage>
</organism>
<dbReference type="EMBL" id="CP031320">
    <property type="protein sequence ID" value="AXK32423.1"/>
    <property type="molecule type" value="Genomic_DNA"/>
</dbReference>
<dbReference type="RefSeq" id="WP_208876609.1">
    <property type="nucleotide sequence ID" value="NZ_CP031320.1"/>
</dbReference>
<keyword evidence="1" id="KW-0378">Hydrolase</keyword>
<dbReference type="Gene3D" id="3.40.50.1820">
    <property type="entry name" value="alpha/beta hydrolase"/>
    <property type="match status" value="1"/>
</dbReference>
<dbReference type="InterPro" id="IPR010520">
    <property type="entry name" value="FrsA-like"/>
</dbReference>
<dbReference type="SUPFAM" id="SSF53474">
    <property type="entry name" value="alpha/beta-Hydrolases"/>
    <property type="match status" value="1"/>
</dbReference>
<protein>
    <submittedName>
        <fullName evidence="1">Alpha/beta hydrolase</fullName>
    </submittedName>
</protein>
<dbReference type="Pfam" id="PF06500">
    <property type="entry name" value="FrsA-like"/>
    <property type="match status" value="1"/>
</dbReference>
<sequence>MNDLAELKQFVIVHARSQKIKGYRELLARIRTDAGDGTGSWAGEWTRAGDALRDGGRHLEACRHYAMARFPYVDGPGRQRAQDSCAEAFDVWRAAHPGVERLDLDLPDGRVRCWTSGLSAAEPRPLLVVMGGIVSVKEQWGPVLARIGRLGMAGVVTELPGVGENTLRYGGKSWQMLSSVLDAVGERADVSQTYAMTLSFSGHMALRCAVDDSRIRGVVTTGAPVSEFFTDAAWQDRIPRVTVDTLAHMSGREPADVRGGLAELALTDGQLAALDIPLRYVASSRDEIIPAAEAATLPRRVKDVRLLVHDDVHGSPRHVAETQLWCLRSLFEIRGVRGPQSAALGLLLGARRLQRRLAAPGARARG</sequence>
<dbReference type="Proteomes" id="UP000254425">
    <property type="component" value="Chromosome"/>
</dbReference>
<dbReference type="GO" id="GO:0016787">
    <property type="term" value="F:hydrolase activity"/>
    <property type="evidence" value="ECO:0007669"/>
    <property type="project" value="UniProtKB-KW"/>
</dbReference>
<keyword evidence="2" id="KW-1185">Reference proteome</keyword>
<name>A0A345XLA7_9ACTN</name>
<accession>A0A345XLA7</accession>
<evidence type="ECO:0000313" key="2">
    <source>
        <dbReference type="Proteomes" id="UP000254425"/>
    </source>
</evidence>
<proteinExistence type="predicted"/>
<gene>
    <name evidence="1" type="ORF">DVA86_06920</name>
</gene>
<reference evidence="1 2" key="1">
    <citation type="submission" date="2018-07" db="EMBL/GenBank/DDBJ databases">
        <title>Draft genome of the type strain Streptomyces armeniacus ATCC 15676.</title>
        <authorList>
            <person name="Labana P."/>
            <person name="Gosse J.T."/>
            <person name="Boddy C.N."/>
        </authorList>
    </citation>
    <scope>NUCLEOTIDE SEQUENCE [LARGE SCALE GENOMIC DNA]</scope>
    <source>
        <strain evidence="1 2">ATCC 15676</strain>
    </source>
</reference>
<dbReference type="KEGG" id="sarm:DVA86_06920"/>
<dbReference type="InterPro" id="IPR029058">
    <property type="entry name" value="AB_hydrolase_fold"/>
</dbReference>
<dbReference type="AlphaFoldDB" id="A0A345XLA7"/>
<evidence type="ECO:0000313" key="1">
    <source>
        <dbReference type="EMBL" id="AXK32423.1"/>
    </source>
</evidence>